<dbReference type="EMBL" id="GGEC01092893">
    <property type="protein sequence ID" value="MBX73377.1"/>
    <property type="molecule type" value="Transcribed_RNA"/>
</dbReference>
<name>A0A2P2R2H9_RHIMU</name>
<protein>
    <submittedName>
        <fullName evidence="1">Uncharacterized protein</fullName>
    </submittedName>
</protein>
<proteinExistence type="predicted"/>
<sequence>MENLLFESECFEASSAGLLV</sequence>
<dbReference type="AlphaFoldDB" id="A0A2P2R2H9"/>
<reference evidence="1" key="1">
    <citation type="submission" date="2018-02" db="EMBL/GenBank/DDBJ databases">
        <title>Rhizophora mucronata_Transcriptome.</title>
        <authorList>
            <person name="Meera S.P."/>
            <person name="Sreeshan A."/>
            <person name="Augustine A."/>
        </authorList>
    </citation>
    <scope>NUCLEOTIDE SEQUENCE</scope>
    <source>
        <tissue evidence="1">Leaf</tissue>
    </source>
</reference>
<organism evidence="1">
    <name type="scientific">Rhizophora mucronata</name>
    <name type="common">Asiatic mangrove</name>
    <dbReference type="NCBI Taxonomy" id="61149"/>
    <lineage>
        <taxon>Eukaryota</taxon>
        <taxon>Viridiplantae</taxon>
        <taxon>Streptophyta</taxon>
        <taxon>Embryophyta</taxon>
        <taxon>Tracheophyta</taxon>
        <taxon>Spermatophyta</taxon>
        <taxon>Magnoliopsida</taxon>
        <taxon>eudicotyledons</taxon>
        <taxon>Gunneridae</taxon>
        <taxon>Pentapetalae</taxon>
        <taxon>rosids</taxon>
        <taxon>fabids</taxon>
        <taxon>Malpighiales</taxon>
        <taxon>Rhizophoraceae</taxon>
        <taxon>Rhizophora</taxon>
    </lineage>
</organism>
<accession>A0A2P2R2H9</accession>
<evidence type="ECO:0000313" key="1">
    <source>
        <dbReference type="EMBL" id="MBX73377.1"/>
    </source>
</evidence>